<comment type="caution">
    <text evidence="2">The sequence shown here is derived from an EMBL/GenBank/DDBJ whole genome shotgun (WGS) entry which is preliminary data.</text>
</comment>
<accession>A0A9P0QMR4</accession>
<name>A0A9P0QMR4_9ASCO</name>
<organism evidence="2 3">
    <name type="scientific">[Candida] railenensis</name>
    <dbReference type="NCBI Taxonomy" id="45579"/>
    <lineage>
        <taxon>Eukaryota</taxon>
        <taxon>Fungi</taxon>
        <taxon>Dikarya</taxon>
        <taxon>Ascomycota</taxon>
        <taxon>Saccharomycotina</taxon>
        <taxon>Pichiomycetes</taxon>
        <taxon>Debaryomycetaceae</taxon>
        <taxon>Kurtzmaniella</taxon>
    </lineage>
</organism>
<evidence type="ECO:0000256" key="1">
    <source>
        <dbReference type="SAM" id="MobiDB-lite"/>
    </source>
</evidence>
<reference evidence="2" key="1">
    <citation type="submission" date="2022-03" db="EMBL/GenBank/DDBJ databases">
        <authorList>
            <person name="Legras J.-L."/>
            <person name="Devillers H."/>
            <person name="Grondin C."/>
        </authorList>
    </citation>
    <scope>NUCLEOTIDE SEQUENCE</scope>
    <source>
        <strain evidence="2">CLIB 1423</strain>
    </source>
</reference>
<protein>
    <submittedName>
        <fullName evidence="2">Uncharacterized protein</fullName>
    </submittedName>
</protein>
<keyword evidence="3" id="KW-1185">Reference proteome</keyword>
<feature type="region of interest" description="Disordered" evidence="1">
    <location>
        <begin position="134"/>
        <end position="154"/>
    </location>
</feature>
<gene>
    <name evidence="2" type="ORF">CLIB1423_04S01420</name>
</gene>
<dbReference type="Proteomes" id="UP000837801">
    <property type="component" value="Unassembled WGS sequence"/>
</dbReference>
<dbReference type="EMBL" id="CAKXYY010000004">
    <property type="protein sequence ID" value="CAH2351587.1"/>
    <property type="molecule type" value="Genomic_DNA"/>
</dbReference>
<evidence type="ECO:0000313" key="2">
    <source>
        <dbReference type="EMBL" id="CAH2351587.1"/>
    </source>
</evidence>
<proteinExistence type="predicted"/>
<dbReference type="AlphaFoldDB" id="A0A9P0QMR4"/>
<sequence>MGISRESDSVMFSLRSEVENLRNLQEQLIRNMNMQSMVHAKQASASENIASGSSNLDRSNISDIKYFLKLLLPQVINIESSCRKMVSNEAKTYHAIMQLASFVRGTALTGECPDSPPPPPSPTIATELKLLERQRERELEPELEPESDLCDTLGSPRCKRQKLFE</sequence>
<evidence type="ECO:0000313" key="3">
    <source>
        <dbReference type="Proteomes" id="UP000837801"/>
    </source>
</evidence>